<keyword evidence="4" id="KW-1185">Reference proteome</keyword>
<comment type="caution">
    <text evidence="3">The sequence shown here is derived from an EMBL/GenBank/DDBJ whole genome shotgun (WGS) entry which is preliminary data.</text>
</comment>
<sequence length="321" mass="34848">MRFGFFLARSIAALGLLGALVWVGAAPAAAQGNVLKSLNGPARRLLRKGQFAALLPEVEQHLRQDSLNADLWALRAECHLNENTEAHAALALVDLNKALRLQPNTWAYLADRGFANSQTFRNAESVADLTAALQQTPADASLLYLRGYGQLATNHLPEAIGDFAQANTLAPQEKDYALWLTFAQMVAGRDADALRTANALVSQNKRYNLAYASRALVRCKLHDAAGARQDADEANRLSSDSTTQFVSAVLYEKTGDAAKAEQLYAQLQAQYKGKGSLLFERGDLYLQFGEVSAAEIYWRQAAALGNKHAMGRLAAGFKAKP</sequence>
<name>A0ABR8JM75_9BACT</name>
<evidence type="ECO:0008006" key="5">
    <source>
        <dbReference type="Google" id="ProtNLM"/>
    </source>
</evidence>
<dbReference type="RefSeq" id="WP_190922361.1">
    <property type="nucleotide sequence ID" value="NZ_JACXAC010000001.1"/>
</dbReference>
<keyword evidence="1" id="KW-0677">Repeat</keyword>
<dbReference type="Proteomes" id="UP000606003">
    <property type="component" value="Unassembled WGS sequence"/>
</dbReference>
<gene>
    <name evidence="3" type="ORF">IC234_03110</name>
</gene>
<dbReference type="PANTHER" id="PTHR44858:SF1">
    <property type="entry name" value="UDP-N-ACETYLGLUCOSAMINE--PEPTIDE N-ACETYLGLUCOSAMINYLTRANSFERASE SPINDLY-RELATED"/>
    <property type="match status" value="1"/>
</dbReference>
<keyword evidence="2" id="KW-0802">TPR repeat</keyword>
<evidence type="ECO:0000256" key="1">
    <source>
        <dbReference type="ARBA" id="ARBA00022737"/>
    </source>
</evidence>
<dbReference type="InterPro" id="IPR050498">
    <property type="entry name" value="Ycf3"/>
</dbReference>
<protein>
    <recommendedName>
        <fullName evidence="5">Tetratricopeptide repeat protein</fullName>
    </recommendedName>
</protein>
<organism evidence="3 4">
    <name type="scientific">Hymenobacter armeniacus</name>
    <dbReference type="NCBI Taxonomy" id="2771358"/>
    <lineage>
        <taxon>Bacteria</taxon>
        <taxon>Pseudomonadati</taxon>
        <taxon>Bacteroidota</taxon>
        <taxon>Cytophagia</taxon>
        <taxon>Cytophagales</taxon>
        <taxon>Hymenobacteraceae</taxon>
        <taxon>Hymenobacter</taxon>
    </lineage>
</organism>
<dbReference type="InterPro" id="IPR011990">
    <property type="entry name" value="TPR-like_helical_dom_sf"/>
</dbReference>
<evidence type="ECO:0000313" key="3">
    <source>
        <dbReference type="EMBL" id="MBD2721102.1"/>
    </source>
</evidence>
<dbReference type="EMBL" id="JACXAC010000001">
    <property type="protein sequence ID" value="MBD2721102.1"/>
    <property type="molecule type" value="Genomic_DNA"/>
</dbReference>
<dbReference type="SUPFAM" id="SSF48452">
    <property type="entry name" value="TPR-like"/>
    <property type="match status" value="1"/>
</dbReference>
<proteinExistence type="predicted"/>
<accession>A0ABR8JM75</accession>
<dbReference type="SMART" id="SM00028">
    <property type="entry name" value="TPR"/>
    <property type="match status" value="4"/>
</dbReference>
<dbReference type="InterPro" id="IPR019734">
    <property type="entry name" value="TPR_rpt"/>
</dbReference>
<reference evidence="3 4" key="1">
    <citation type="submission" date="2020-09" db="EMBL/GenBank/DDBJ databases">
        <authorList>
            <person name="Kim M.K."/>
        </authorList>
    </citation>
    <scope>NUCLEOTIDE SEQUENCE [LARGE SCALE GENOMIC DNA]</scope>
    <source>
        <strain evidence="3 4">BT189</strain>
    </source>
</reference>
<dbReference type="PANTHER" id="PTHR44858">
    <property type="entry name" value="TETRATRICOPEPTIDE REPEAT PROTEIN 6"/>
    <property type="match status" value="1"/>
</dbReference>
<dbReference type="Gene3D" id="1.25.40.10">
    <property type="entry name" value="Tetratricopeptide repeat domain"/>
    <property type="match status" value="3"/>
</dbReference>
<evidence type="ECO:0000256" key="2">
    <source>
        <dbReference type="ARBA" id="ARBA00022803"/>
    </source>
</evidence>
<evidence type="ECO:0000313" key="4">
    <source>
        <dbReference type="Proteomes" id="UP000606003"/>
    </source>
</evidence>